<organism evidence="1 2">
    <name type="scientific">Solanum bulbocastanum</name>
    <name type="common">Wild potato</name>
    <dbReference type="NCBI Taxonomy" id="147425"/>
    <lineage>
        <taxon>Eukaryota</taxon>
        <taxon>Viridiplantae</taxon>
        <taxon>Streptophyta</taxon>
        <taxon>Embryophyta</taxon>
        <taxon>Tracheophyta</taxon>
        <taxon>Spermatophyta</taxon>
        <taxon>Magnoliopsida</taxon>
        <taxon>eudicotyledons</taxon>
        <taxon>Gunneridae</taxon>
        <taxon>Pentapetalae</taxon>
        <taxon>asterids</taxon>
        <taxon>lamiids</taxon>
        <taxon>Solanales</taxon>
        <taxon>Solanaceae</taxon>
        <taxon>Solanoideae</taxon>
        <taxon>Solaneae</taxon>
        <taxon>Solanum</taxon>
    </lineage>
</organism>
<accession>A0AAN8YAM6</accession>
<dbReference type="PANTHER" id="PTHR46524">
    <property type="entry name" value="CW-TYPE ZINC FINGER"/>
    <property type="match status" value="1"/>
</dbReference>
<name>A0AAN8YAM6_SOLBU</name>
<reference evidence="1 2" key="1">
    <citation type="submission" date="2024-02" db="EMBL/GenBank/DDBJ databases">
        <title>de novo genome assembly of Solanum bulbocastanum strain 11H21.</title>
        <authorList>
            <person name="Hosaka A.J."/>
        </authorList>
    </citation>
    <scope>NUCLEOTIDE SEQUENCE [LARGE SCALE GENOMIC DNA]</scope>
    <source>
        <tissue evidence="1">Young leaves</tissue>
    </source>
</reference>
<sequence>MEAAPSVTSIYSWCDLPRRDLDLLLPANCRCCDGGVAPVGVDAVAPVGIAMTDSENIDAMIQTVLGHYMEDFEGAVSAENLGQKFGVYGSFLLTDQLVIQPQISQKLPFPIPISSH</sequence>
<dbReference type="InterPro" id="IPR055300">
    <property type="entry name" value="CWZF3/5/7"/>
</dbReference>
<evidence type="ECO:0000313" key="2">
    <source>
        <dbReference type="Proteomes" id="UP001371456"/>
    </source>
</evidence>
<proteinExistence type="predicted"/>
<dbReference type="PANTHER" id="PTHR46524:SF7">
    <property type="entry name" value="CW-TYPE ZINC FINGER"/>
    <property type="match status" value="1"/>
</dbReference>
<comment type="caution">
    <text evidence="1">The sequence shown here is derived from an EMBL/GenBank/DDBJ whole genome shotgun (WGS) entry which is preliminary data.</text>
</comment>
<keyword evidence="2" id="KW-1185">Reference proteome</keyword>
<dbReference type="EMBL" id="JBANQN010000008">
    <property type="protein sequence ID" value="KAK6782608.1"/>
    <property type="molecule type" value="Genomic_DNA"/>
</dbReference>
<gene>
    <name evidence="1" type="ORF">RDI58_020404</name>
</gene>
<protein>
    <submittedName>
        <fullName evidence="1">Uncharacterized protein</fullName>
    </submittedName>
</protein>
<dbReference type="Proteomes" id="UP001371456">
    <property type="component" value="Unassembled WGS sequence"/>
</dbReference>
<evidence type="ECO:0000313" key="1">
    <source>
        <dbReference type="EMBL" id="KAK6782608.1"/>
    </source>
</evidence>
<dbReference type="AlphaFoldDB" id="A0AAN8YAM6"/>